<organism evidence="11 12">
    <name type="scientific">Aphanomyces euteiches</name>
    <dbReference type="NCBI Taxonomy" id="100861"/>
    <lineage>
        <taxon>Eukaryota</taxon>
        <taxon>Sar</taxon>
        <taxon>Stramenopiles</taxon>
        <taxon>Oomycota</taxon>
        <taxon>Saprolegniomycetes</taxon>
        <taxon>Saprolegniales</taxon>
        <taxon>Verrucalvaceae</taxon>
        <taxon>Aphanomyces</taxon>
    </lineage>
</organism>
<comment type="similarity">
    <text evidence="2">Belongs to the ABC transporter superfamily. ABCC family. Conjugate transporter (TC 3.A.1.208) subfamily.</text>
</comment>
<dbReference type="EMBL" id="VJMJ01000044">
    <property type="protein sequence ID" value="KAF0740786.1"/>
    <property type="molecule type" value="Genomic_DNA"/>
</dbReference>
<dbReference type="InterPro" id="IPR050173">
    <property type="entry name" value="ABC_transporter_C-like"/>
</dbReference>
<dbReference type="PANTHER" id="PTHR24223">
    <property type="entry name" value="ATP-BINDING CASSETTE SUB-FAMILY C"/>
    <property type="match status" value="1"/>
</dbReference>
<dbReference type="Gene3D" id="1.20.1560.10">
    <property type="entry name" value="ABC transporter type 1, transmembrane domain"/>
    <property type="match status" value="1"/>
</dbReference>
<dbReference type="GO" id="GO:0005774">
    <property type="term" value="C:vacuolar membrane"/>
    <property type="evidence" value="ECO:0007669"/>
    <property type="project" value="UniProtKB-SubCell"/>
</dbReference>
<dbReference type="InterPro" id="IPR003593">
    <property type="entry name" value="AAA+_ATPase"/>
</dbReference>
<keyword evidence="4" id="KW-0812">Transmembrane</keyword>
<dbReference type="FunFam" id="3.40.50.300:FF:000610">
    <property type="entry name" value="Multidrug resistance-associated ABC transporter"/>
    <property type="match status" value="1"/>
</dbReference>
<dbReference type="CDD" id="cd03244">
    <property type="entry name" value="ABCC_MRP_domain2"/>
    <property type="match status" value="1"/>
</dbReference>
<dbReference type="GO" id="GO:0016887">
    <property type="term" value="F:ATP hydrolysis activity"/>
    <property type="evidence" value="ECO:0007669"/>
    <property type="project" value="InterPro"/>
</dbReference>
<evidence type="ECO:0000256" key="2">
    <source>
        <dbReference type="ARBA" id="ARBA00009726"/>
    </source>
</evidence>
<dbReference type="VEuPathDB" id="FungiDB:AeMF1_017683"/>
<reference evidence="11 12" key="1">
    <citation type="submission" date="2019-07" db="EMBL/GenBank/DDBJ databases">
        <title>Genomics analysis of Aphanomyces spp. identifies a new class of oomycete effector associated with host adaptation.</title>
        <authorList>
            <person name="Gaulin E."/>
        </authorList>
    </citation>
    <scope>NUCLEOTIDE SEQUENCE [LARGE SCALE GENOMIC DNA]</scope>
    <source>
        <strain evidence="11 12">ATCC 201684</strain>
    </source>
</reference>
<dbReference type="PANTHER" id="PTHR24223:SF443">
    <property type="entry name" value="MULTIDRUG-RESISTANCE LIKE PROTEIN 1, ISOFORM I"/>
    <property type="match status" value="1"/>
</dbReference>
<dbReference type="InterPro" id="IPR003439">
    <property type="entry name" value="ABC_transporter-like_ATP-bd"/>
</dbReference>
<dbReference type="InterPro" id="IPR017871">
    <property type="entry name" value="ABC_transporter-like_CS"/>
</dbReference>
<proteinExistence type="inferred from homology"/>
<keyword evidence="7" id="KW-0067">ATP-binding</keyword>
<keyword evidence="5" id="KW-0677">Repeat</keyword>
<keyword evidence="9" id="KW-0472">Membrane</keyword>
<keyword evidence="8" id="KW-1133">Transmembrane helix</keyword>
<dbReference type="SUPFAM" id="SSF90123">
    <property type="entry name" value="ABC transporter transmembrane region"/>
    <property type="match status" value="1"/>
</dbReference>
<protein>
    <recommendedName>
        <fullName evidence="10">ABC transporter domain-containing protein</fullName>
    </recommendedName>
</protein>
<dbReference type="SUPFAM" id="SSF52540">
    <property type="entry name" value="P-loop containing nucleoside triphosphate hydrolases"/>
    <property type="match status" value="1"/>
</dbReference>
<evidence type="ECO:0000256" key="3">
    <source>
        <dbReference type="ARBA" id="ARBA00022448"/>
    </source>
</evidence>
<keyword evidence="3" id="KW-0813">Transport</keyword>
<dbReference type="GO" id="GO:0005524">
    <property type="term" value="F:ATP binding"/>
    <property type="evidence" value="ECO:0007669"/>
    <property type="project" value="UniProtKB-KW"/>
</dbReference>
<evidence type="ECO:0000313" key="12">
    <source>
        <dbReference type="Proteomes" id="UP000481153"/>
    </source>
</evidence>
<feature type="domain" description="ABC transporter" evidence="10">
    <location>
        <begin position="162"/>
        <end position="396"/>
    </location>
</feature>
<dbReference type="AlphaFoldDB" id="A0A6G0XK76"/>
<name>A0A6G0XK76_9STRA</name>
<accession>A0A6G0XK76</accession>
<comment type="subcellular location">
    <subcellularLocation>
        <location evidence="1">Vacuole membrane</location>
        <topology evidence="1">Multi-pass membrane protein</topology>
    </subcellularLocation>
</comment>
<dbReference type="PROSITE" id="PS50893">
    <property type="entry name" value="ABC_TRANSPORTER_2"/>
    <property type="match status" value="1"/>
</dbReference>
<evidence type="ECO:0000256" key="4">
    <source>
        <dbReference type="ARBA" id="ARBA00022692"/>
    </source>
</evidence>
<gene>
    <name evidence="11" type="ORF">Ae201684_003852</name>
</gene>
<keyword evidence="12" id="KW-1185">Reference proteome</keyword>
<evidence type="ECO:0000259" key="10">
    <source>
        <dbReference type="PROSITE" id="PS50893"/>
    </source>
</evidence>
<dbReference type="InterPro" id="IPR036640">
    <property type="entry name" value="ABC1_TM_sf"/>
</dbReference>
<dbReference type="InterPro" id="IPR027417">
    <property type="entry name" value="P-loop_NTPase"/>
</dbReference>
<dbReference type="Gene3D" id="3.40.50.300">
    <property type="entry name" value="P-loop containing nucleotide triphosphate hydrolases"/>
    <property type="match status" value="1"/>
</dbReference>
<dbReference type="Proteomes" id="UP000481153">
    <property type="component" value="Unassembled WGS sequence"/>
</dbReference>
<evidence type="ECO:0000256" key="5">
    <source>
        <dbReference type="ARBA" id="ARBA00022737"/>
    </source>
</evidence>
<evidence type="ECO:0000256" key="7">
    <source>
        <dbReference type="ARBA" id="ARBA00022840"/>
    </source>
</evidence>
<evidence type="ECO:0000256" key="9">
    <source>
        <dbReference type="ARBA" id="ARBA00023136"/>
    </source>
</evidence>
<evidence type="ECO:0000313" key="11">
    <source>
        <dbReference type="EMBL" id="KAF0740786.1"/>
    </source>
</evidence>
<keyword evidence="6" id="KW-0547">Nucleotide-binding</keyword>
<evidence type="ECO:0000256" key="8">
    <source>
        <dbReference type="ARBA" id="ARBA00022989"/>
    </source>
</evidence>
<dbReference type="SMART" id="SM00382">
    <property type="entry name" value="AAA"/>
    <property type="match status" value="1"/>
</dbReference>
<dbReference type="GO" id="GO:0042626">
    <property type="term" value="F:ATPase-coupled transmembrane transporter activity"/>
    <property type="evidence" value="ECO:0007669"/>
    <property type="project" value="TreeGrafter"/>
</dbReference>
<comment type="caution">
    <text evidence="11">The sequence shown here is derived from an EMBL/GenBank/DDBJ whole genome shotgun (WGS) entry which is preliminary data.</text>
</comment>
<evidence type="ECO:0000256" key="1">
    <source>
        <dbReference type="ARBA" id="ARBA00004128"/>
    </source>
</evidence>
<sequence>MSLRRLFLLCCLTLNKVKVRDDLLVLIDLVGCVVLRAFGVKYIELVETQIARRIDVHHSMKFASSVLDQWFDLWIQLQGSAIVMIVAVSLVVFRSVLSAGMVGRAFNYILMTDDSIVYLIKWYSSLEMDMIAPERVLSYCELENEDLNSTNKAPFKLTEGAIQFKRVQLRYKPTGELVLRDLSFSIRGGEKIGIVGRTGAGKSSLTMALFRMYPISSGSIWIDGRDVWTVSKHELRRQLCIIPQAPVLFKGTLRQYLDPFGSFDDAMLWSVVSKAGLNKLVGAMPEKLSTELAEKGSNLSVGERQMLCLARALLVQSKIVVLDEATAAVDHETDVQLQRVITTEFVDATVLTIAHRLHTVMHSDRIMVMDGGRVVEMDTPSALLAREDGAFFRFASQGSMLKS</sequence>
<evidence type="ECO:0000256" key="6">
    <source>
        <dbReference type="ARBA" id="ARBA00022741"/>
    </source>
</evidence>
<dbReference type="Pfam" id="PF00005">
    <property type="entry name" value="ABC_tran"/>
    <property type="match status" value="1"/>
</dbReference>
<dbReference type="PROSITE" id="PS00211">
    <property type="entry name" value="ABC_TRANSPORTER_1"/>
    <property type="match status" value="1"/>
</dbReference>